<sequence>MGTSGYMEFCQPHWDEFTVTHLSRPHNLGFPIVIDMAEMTGHERLSSFLGHRVTAPLDLDSELLMVLSGPDYRSTSAYWALFRAYFTDIGKQQWAGQQARLCGRLQLGAGWRPLQGLEATL</sequence>
<evidence type="ECO:0000313" key="2">
    <source>
        <dbReference type="Proteomes" id="UP001218071"/>
    </source>
</evidence>
<proteinExistence type="predicted"/>
<dbReference type="EMBL" id="CP063194">
    <property type="protein sequence ID" value="WCZ39920.1"/>
    <property type="molecule type" value="Genomic_DNA"/>
</dbReference>
<accession>A0ABY7UML6</accession>
<gene>
    <name evidence="1" type="ORF">CJEDD_11770</name>
</gene>
<reference evidence="1 2" key="1">
    <citation type="submission" date="2020-10" db="EMBL/GenBank/DDBJ databases">
        <title>Complete genome sequence of Corynebacterium jeddahense DSM 45997, type strain of Corynebacterium jeddahense.</title>
        <authorList>
            <person name="Busche T."/>
            <person name="Kalinowski J."/>
            <person name="Ruckert C."/>
        </authorList>
    </citation>
    <scope>NUCLEOTIDE SEQUENCE [LARGE SCALE GENOMIC DNA]</scope>
    <source>
        <strain evidence="1 2">DSM 45997</strain>
    </source>
</reference>
<name>A0ABY7UML6_9CORY</name>
<keyword evidence="2" id="KW-1185">Reference proteome</keyword>
<protein>
    <submittedName>
        <fullName evidence="1">Uncharacterized protein</fullName>
    </submittedName>
</protein>
<organism evidence="1 2">
    <name type="scientific">Corynebacterium jeddahense</name>
    <dbReference type="NCBI Taxonomy" id="1414719"/>
    <lineage>
        <taxon>Bacteria</taxon>
        <taxon>Bacillati</taxon>
        <taxon>Actinomycetota</taxon>
        <taxon>Actinomycetes</taxon>
        <taxon>Mycobacteriales</taxon>
        <taxon>Corynebacteriaceae</taxon>
        <taxon>Corynebacterium</taxon>
    </lineage>
</organism>
<dbReference type="Proteomes" id="UP001218071">
    <property type="component" value="Chromosome"/>
</dbReference>
<evidence type="ECO:0000313" key="1">
    <source>
        <dbReference type="EMBL" id="WCZ39920.1"/>
    </source>
</evidence>